<reference evidence="14" key="1">
    <citation type="submission" date="2021-11" db="EMBL/GenBank/DDBJ databases">
        <authorList>
            <person name="Herlambang A."/>
            <person name="Guo Y."/>
            <person name="Takashima Y."/>
            <person name="Nishizawa T."/>
        </authorList>
    </citation>
    <scope>NUCLEOTIDE SEQUENCE</scope>
    <source>
        <strain evidence="14">E1425</strain>
    </source>
</reference>
<keyword evidence="10" id="KW-0170">Cobalt</keyword>
<evidence type="ECO:0000256" key="3">
    <source>
        <dbReference type="ARBA" id="ARBA00017088"/>
    </source>
</evidence>
<keyword evidence="6 13" id="KW-0812">Transmembrane</keyword>
<evidence type="ECO:0000313" key="14">
    <source>
        <dbReference type="EMBL" id="GJJ74016.1"/>
    </source>
</evidence>
<evidence type="ECO:0000256" key="7">
    <source>
        <dbReference type="ARBA" id="ARBA00022989"/>
    </source>
</evidence>
<keyword evidence="4" id="KW-0813">Transport</keyword>
<evidence type="ECO:0000256" key="5">
    <source>
        <dbReference type="ARBA" id="ARBA00022628"/>
    </source>
</evidence>
<comment type="function">
    <text evidence="11">Probable lysosomal cobalamin transporter. Required to export cobalamin from lysosomes allowing its conversion to cofactors.</text>
</comment>
<feature type="transmembrane region" description="Helical" evidence="13">
    <location>
        <begin position="180"/>
        <end position="202"/>
    </location>
</feature>
<evidence type="ECO:0000256" key="8">
    <source>
        <dbReference type="ARBA" id="ARBA00023136"/>
    </source>
</evidence>
<evidence type="ECO:0000256" key="13">
    <source>
        <dbReference type="SAM" id="Phobius"/>
    </source>
</evidence>
<feature type="transmembrane region" description="Helical" evidence="13">
    <location>
        <begin position="45"/>
        <end position="68"/>
    </location>
</feature>
<sequence>MLEGVLHILGAWGAFGITVAMLLGFSVFFTLYYSDRRDREPFAMITTILALTLCLSTVALFPVDIFLVSRIMDPATGLRRSWATDDAIEQMQSAVRIVYYVAYGLIASFVFFWIPLSYFYFEEVEEGQNVRQRLLASFKYTIFFILIACTLLITGLFMKPNKHEDVDLDWLRRMLANLDGTGALAFVAGAMALTGMGVLVFYTAPGLSLLPLHLLGGLKSVPAKIIQTHAELAANRERQNAILNRYPDGGASGRQISERDRHAIRELTREELILENRSQMVQRVRDGWFNRCQCIIRPFEIMLGIAGTSLTALLIASMAITTIDNLKDEVCGAPCGYILTHPNLPNPLNLLFLKLSPFFPLDYILMLMIILYMFWATTKGIISIGIRFLWVNLYRFRKAATPPQGLLAATMLLMLSLAGLCYSLTMTVAPDYSMFGSQKYCNHTVTVGRDCSDYPALIVPCHVGAPPELCTPTVTSSIALKVILGTPALGIAFYYMQWLFLLIFVAALGFNLIQGCRKGFGVEPLQDDPEDEDDIEARGLLSAIGGMSADGSRRRAGRRGLLVPGGGASYGSIHAQPSFHGNGAGGSSSALGTGPGANATQGLNSPKGAGVTSPR</sequence>
<dbReference type="InterPro" id="IPR006876">
    <property type="entry name" value="LMBR1-like_membr_prot"/>
</dbReference>
<keyword evidence="5" id="KW-0846">Cobalamin</keyword>
<dbReference type="EMBL" id="BQFW01000008">
    <property type="protein sequence ID" value="GJJ74016.1"/>
    <property type="molecule type" value="Genomic_DNA"/>
</dbReference>
<dbReference type="Proteomes" id="UP000827284">
    <property type="component" value="Unassembled WGS sequence"/>
</dbReference>
<dbReference type="InterPro" id="IPR050854">
    <property type="entry name" value="LMBD1_LysCbl_Transport"/>
</dbReference>
<feature type="transmembrane region" description="Helical" evidence="13">
    <location>
        <begin position="97"/>
        <end position="121"/>
    </location>
</feature>
<gene>
    <name evidence="14" type="ORF">EMPS_06374</name>
</gene>
<evidence type="ECO:0000256" key="2">
    <source>
        <dbReference type="ARBA" id="ARBA00009901"/>
    </source>
</evidence>
<evidence type="ECO:0000256" key="4">
    <source>
        <dbReference type="ARBA" id="ARBA00022448"/>
    </source>
</evidence>
<dbReference type="GO" id="GO:0031419">
    <property type="term" value="F:cobalamin binding"/>
    <property type="evidence" value="ECO:0007669"/>
    <property type="project" value="UniProtKB-KW"/>
</dbReference>
<name>A0A9P3HC61_9FUNG</name>
<dbReference type="Pfam" id="PF04791">
    <property type="entry name" value="LMBR1"/>
    <property type="match status" value="1"/>
</dbReference>
<evidence type="ECO:0000256" key="10">
    <source>
        <dbReference type="ARBA" id="ARBA00023285"/>
    </source>
</evidence>
<keyword evidence="7 13" id="KW-1133">Transmembrane helix</keyword>
<organism evidence="14 15">
    <name type="scientific">Entomortierella parvispora</name>
    <dbReference type="NCBI Taxonomy" id="205924"/>
    <lineage>
        <taxon>Eukaryota</taxon>
        <taxon>Fungi</taxon>
        <taxon>Fungi incertae sedis</taxon>
        <taxon>Mucoromycota</taxon>
        <taxon>Mortierellomycotina</taxon>
        <taxon>Mortierellomycetes</taxon>
        <taxon>Mortierellales</taxon>
        <taxon>Mortierellaceae</taxon>
        <taxon>Entomortierella</taxon>
    </lineage>
</organism>
<comment type="subcellular location">
    <subcellularLocation>
        <location evidence="1">Lysosome membrane</location>
        <topology evidence="1">Multi-pass membrane protein</topology>
    </subcellularLocation>
</comment>
<keyword evidence="8 13" id="KW-0472">Membrane</keyword>
<accession>A0A9P3HC61</accession>
<evidence type="ECO:0000256" key="12">
    <source>
        <dbReference type="SAM" id="MobiDB-lite"/>
    </source>
</evidence>
<dbReference type="AlphaFoldDB" id="A0A9P3HC61"/>
<feature type="transmembrane region" description="Helical" evidence="13">
    <location>
        <begin position="363"/>
        <end position="393"/>
    </location>
</feature>
<reference evidence="14" key="2">
    <citation type="journal article" date="2022" name="Microbiol. Resour. Announc.">
        <title>Whole-Genome Sequence of Entomortierella parvispora E1425, a Mucoromycotan Fungus Associated with Burkholderiaceae-Related Endosymbiotic Bacteria.</title>
        <authorList>
            <person name="Herlambang A."/>
            <person name="Guo Y."/>
            <person name="Takashima Y."/>
            <person name="Narisawa K."/>
            <person name="Ohta H."/>
            <person name="Nishizawa T."/>
        </authorList>
    </citation>
    <scope>NUCLEOTIDE SEQUENCE</scope>
    <source>
        <strain evidence="14">E1425</strain>
    </source>
</reference>
<dbReference type="PANTHER" id="PTHR16130:SF2">
    <property type="entry name" value="LYSOSOMAL COBALAMIN TRANSPORT ESCORT PROTEIN LMBD1"/>
    <property type="match status" value="1"/>
</dbReference>
<dbReference type="OrthoDB" id="73273at2759"/>
<evidence type="ECO:0000256" key="9">
    <source>
        <dbReference type="ARBA" id="ARBA00023228"/>
    </source>
</evidence>
<evidence type="ECO:0000256" key="1">
    <source>
        <dbReference type="ARBA" id="ARBA00004155"/>
    </source>
</evidence>
<feature type="transmembrane region" description="Helical" evidence="13">
    <location>
        <begin position="12"/>
        <end position="33"/>
    </location>
</feature>
<keyword evidence="9" id="KW-0458">Lysosome</keyword>
<evidence type="ECO:0000256" key="11">
    <source>
        <dbReference type="ARBA" id="ARBA00025515"/>
    </source>
</evidence>
<feature type="transmembrane region" description="Helical" evidence="13">
    <location>
        <begin position="301"/>
        <end position="320"/>
    </location>
</feature>
<evidence type="ECO:0000313" key="15">
    <source>
        <dbReference type="Proteomes" id="UP000827284"/>
    </source>
</evidence>
<keyword evidence="15" id="KW-1185">Reference proteome</keyword>
<dbReference type="PANTHER" id="PTHR16130">
    <property type="entry name" value="LYSOSOMAL COBALAMIN TRANSPORTER-RELATED"/>
    <property type="match status" value="1"/>
</dbReference>
<feature type="transmembrane region" description="Helical" evidence="13">
    <location>
        <begin position="142"/>
        <end position="160"/>
    </location>
</feature>
<evidence type="ECO:0000256" key="6">
    <source>
        <dbReference type="ARBA" id="ARBA00022692"/>
    </source>
</evidence>
<comment type="caution">
    <text evidence="14">The sequence shown here is derived from an EMBL/GenBank/DDBJ whole genome shotgun (WGS) entry which is preliminary data.</text>
</comment>
<dbReference type="GO" id="GO:0072665">
    <property type="term" value="P:protein localization to vacuole"/>
    <property type="evidence" value="ECO:0007669"/>
    <property type="project" value="TreeGrafter"/>
</dbReference>
<proteinExistence type="inferred from homology"/>
<protein>
    <recommendedName>
        <fullName evidence="3">Probable lysosomal cobalamin transporter</fullName>
    </recommendedName>
</protein>
<feature type="transmembrane region" description="Helical" evidence="13">
    <location>
        <begin position="405"/>
        <end position="425"/>
    </location>
</feature>
<dbReference type="GO" id="GO:0005774">
    <property type="term" value="C:vacuolar membrane"/>
    <property type="evidence" value="ECO:0007669"/>
    <property type="project" value="TreeGrafter"/>
</dbReference>
<feature type="region of interest" description="Disordered" evidence="12">
    <location>
        <begin position="573"/>
        <end position="615"/>
    </location>
</feature>
<feature type="transmembrane region" description="Helical" evidence="13">
    <location>
        <begin position="492"/>
        <end position="513"/>
    </location>
</feature>
<comment type="similarity">
    <text evidence="2">Belongs to the LIMR family. LMBRD1 subfamily.</text>
</comment>